<dbReference type="Gene3D" id="3.40.50.1970">
    <property type="match status" value="1"/>
</dbReference>
<dbReference type="PROSITE" id="PS00913">
    <property type="entry name" value="ADH_IRON_1"/>
    <property type="match status" value="1"/>
</dbReference>
<dbReference type="OrthoDB" id="5198708at2"/>
<protein>
    <recommendedName>
        <fullName evidence="8">Glycerol dehydrogenase</fullName>
        <ecNumber evidence="7">1.1.1.6</ecNumber>
    </recommendedName>
</protein>
<dbReference type="GO" id="GO:0046872">
    <property type="term" value="F:metal ion binding"/>
    <property type="evidence" value="ECO:0007669"/>
    <property type="project" value="UniProtKB-KW"/>
</dbReference>
<gene>
    <name evidence="14" type="ORF">ELB75_07565</name>
</gene>
<evidence type="ECO:0000256" key="2">
    <source>
        <dbReference type="ARBA" id="ARBA00022723"/>
    </source>
</evidence>
<keyword evidence="3" id="KW-0319">Glycerol metabolism</keyword>
<evidence type="ECO:0000256" key="5">
    <source>
        <dbReference type="ARBA" id="ARBA00023027"/>
    </source>
</evidence>
<keyword evidence="10" id="KW-0862">Zinc</keyword>
<dbReference type="InterPro" id="IPR018211">
    <property type="entry name" value="ADH_Fe_CS"/>
</dbReference>
<feature type="binding site" evidence="10">
    <location>
        <position position="260"/>
    </location>
    <ligand>
        <name>glycerol</name>
        <dbReference type="ChEBI" id="CHEBI:17754"/>
    </ligand>
</feature>
<evidence type="ECO:0000256" key="6">
    <source>
        <dbReference type="ARBA" id="ARBA00037918"/>
    </source>
</evidence>
<reference evidence="14 15" key="1">
    <citation type="submission" date="2018-12" db="EMBL/GenBank/DDBJ databases">
        <title>Genome sequencing of Eikenella corrodens KCOM 3110 (= JS217).</title>
        <authorList>
            <person name="Koo J.-K."/>
            <person name="Park S.-N."/>
            <person name="Lim Y.K."/>
        </authorList>
    </citation>
    <scope>NUCLEOTIDE SEQUENCE [LARGE SCALE GENOMIC DNA]</scope>
    <source>
        <strain evidence="14 15">KCOM 3110</strain>
    </source>
</reference>
<comment type="cofactor">
    <cofactor evidence="10">
        <name>Zn(2+)</name>
        <dbReference type="ChEBI" id="CHEBI:29105"/>
    </cofactor>
    <text evidence="10">Binds 1 zinc ion per subunit.</text>
</comment>
<dbReference type="AlphaFoldDB" id="A0A3S9SK50"/>
<dbReference type="InterPro" id="IPR016205">
    <property type="entry name" value="Glycerol_DH"/>
</dbReference>
<feature type="binding site" evidence="10">
    <location>
        <position position="177"/>
    </location>
    <ligand>
        <name>glycerol</name>
        <dbReference type="ChEBI" id="CHEBI:17754"/>
    </ligand>
</feature>
<evidence type="ECO:0000313" key="15">
    <source>
        <dbReference type="Proteomes" id="UP000282435"/>
    </source>
</evidence>
<evidence type="ECO:0000256" key="12">
    <source>
        <dbReference type="PIRSR" id="PIRSR000112-3"/>
    </source>
</evidence>
<evidence type="ECO:0000256" key="8">
    <source>
        <dbReference type="ARBA" id="ARBA00040132"/>
    </source>
</evidence>
<dbReference type="CDD" id="cd08170">
    <property type="entry name" value="GlyDH"/>
    <property type="match status" value="1"/>
</dbReference>
<proteinExistence type="inferred from homology"/>
<feature type="binding site" evidence="12">
    <location>
        <position position="133"/>
    </location>
    <ligand>
        <name>NAD(+)</name>
        <dbReference type="ChEBI" id="CHEBI:57540"/>
    </ligand>
</feature>
<dbReference type="InterPro" id="IPR001670">
    <property type="entry name" value="ADH_Fe/GldA"/>
</dbReference>
<sequence length="374" mass="38836">MKGNTMQTIAIQSPGKYIQGAGLFGQIGAHVSPLADNVAVLADKFVLSILQDKLSGSLNASGVRHTIVPFNGECSRTEIERVKNIAEQNGAKAVIGVGGGKTLDAAKAVAYYAGLPVVVCPTIASTDAPCSALSVIYTDAGEFESYLFFPNNPERVLVDTEVVANAPVRLLAAGIGDALATWFEARACANSGADTMAGAKVSPTALTLAKLCYETLLENGRKAVSAVKDKVVTPAVERVVEANTYLSGVGFESGGLAGAHSVHNGLTVLPETHHNLHGEKVAFGLLTQLMLENADNAELEQVVGLCVDVGLPVTLAQIGVTEGIEAKMRQVAEAACAEGDTMGNMPGNVQPADVYAALLAADRFGRDYLAKSAR</sequence>
<evidence type="ECO:0000259" key="13">
    <source>
        <dbReference type="Pfam" id="PF00465"/>
    </source>
</evidence>
<dbReference type="SUPFAM" id="SSF56796">
    <property type="entry name" value="Dehydroquinate synthase-like"/>
    <property type="match status" value="1"/>
</dbReference>
<feature type="binding site" evidence="11">
    <location>
        <position position="127"/>
    </location>
    <ligand>
        <name>glycerol</name>
        <dbReference type="ChEBI" id="CHEBI:17754"/>
    </ligand>
</feature>
<dbReference type="PANTHER" id="PTHR43616">
    <property type="entry name" value="GLYCEROL DEHYDROGENASE"/>
    <property type="match status" value="1"/>
</dbReference>
<dbReference type="Proteomes" id="UP000282435">
    <property type="component" value="Chromosome"/>
</dbReference>
<evidence type="ECO:0000256" key="3">
    <source>
        <dbReference type="ARBA" id="ARBA00022798"/>
    </source>
</evidence>
<dbReference type="PANTHER" id="PTHR43616:SF5">
    <property type="entry name" value="GLYCEROL DEHYDROGENASE 1"/>
    <property type="match status" value="1"/>
</dbReference>
<keyword evidence="4" id="KW-0560">Oxidoreductase</keyword>
<keyword evidence="2 10" id="KW-0479">Metal-binding</keyword>
<dbReference type="EC" id="1.1.1.6" evidence="7"/>
<comment type="pathway">
    <text evidence="6">Polyol metabolism; glycerol fermentation; glycerone phosphate from glycerol (oxidative route): step 1/2.</text>
</comment>
<evidence type="ECO:0000313" key="14">
    <source>
        <dbReference type="EMBL" id="AZR59896.1"/>
    </source>
</evidence>
<feature type="binding site" evidence="12">
    <location>
        <position position="131"/>
    </location>
    <ligand>
        <name>NAD(+)</name>
        <dbReference type="ChEBI" id="CHEBI:57540"/>
    </ligand>
</feature>
<dbReference type="FunFam" id="3.40.50.1970:FF:000005">
    <property type="entry name" value="Glycerol dehydrogenase"/>
    <property type="match status" value="1"/>
</dbReference>
<dbReference type="PROSITE" id="PS00060">
    <property type="entry name" value="ADH_IRON_2"/>
    <property type="match status" value="1"/>
</dbReference>
<feature type="binding site" evidence="12">
    <location>
        <begin position="100"/>
        <end position="104"/>
    </location>
    <ligand>
        <name>NAD(+)</name>
        <dbReference type="ChEBI" id="CHEBI:57540"/>
    </ligand>
</feature>
<feature type="binding site" evidence="10">
    <location>
        <position position="277"/>
    </location>
    <ligand>
        <name>glycerol</name>
        <dbReference type="ChEBI" id="CHEBI:17754"/>
    </ligand>
</feature>
<evidence type="ECO:0000256" key="9">
    <source>
        <dbReference type="ARBA" id="ARBA00049006"/>
    </source>
</evidence>
<dbReference type="GO" id="GO:0008888">
    <property type="term" value="F:glycerol dehydrogenase (NAD+) activity"/>
    <property type="evidence" value="ECO:0007669"/>
    <property type="project" value="UniProtKB-EC"/>
</dbReference>
<evidence type="ECO:0000256" key="11">
    <source>
        <dbReference type="PIRSR" id="PIRSR000112-2"/>
    </source>
</evidence>
<evidence type="ECO:0000256" key="10">
    <source>
        <dbReference type="PIRSR" id="PIRSR000112-1"/>
    </source>
</evidence>
<organism evidence="14 15">
    <name type="scientific">Eikenella corrodens</name>
    <dbReference type="NCBI Taxonomy" id="539"/>
    <lineage>
        <taxon>Bacteria</taxon>
        <taxon>Pseudomonadati</taxon>
        <taxon>Pseudomonadota</taxon>
        <taxon>Betaproteobacteria</taxon>
        <taxon>Neisseriales</taxon>
        <taxon>Neisseriaceae</taxon>
        <taxon>Eikenella</taxon>
    </lineage>
</organism>
<dbReference type="Pfam" id="PF00465">
    <property type="entry name" value="Fe-ADH"/>
    <property type="match status" value="1"/>
</dbReference>
<dbReference type="EMBL" id="CP034670">
    <property type="protein sequence ID" value="AZR59896.1"/>
    <property type="molecule type" value="Genomic_DNA"/>
</dbReference>
<evidence type="ECO:0000256" key="4">
    <source>
        <dbReference type="ARBA" id="ARBA00023002"/>
    </source>
</evidence>
<dbReference type="GO" id="GO:0005829">
    <property type="term" value="C:cytosol"/>
    <property type="evidence" value="ECO:0007669"/>
    <property type="project" value="TreeGrafter"/>
</dbReference>
<dbReference type="GO" id="GO:0015980">
    <property type="term" value="P:energy derivation by oxidation of organic compounds"/>
    <property type="evidence" value="ECO:0007669"/>
    <property type="project" value="UniProtKB-ARBA"/>
</dbReference>
<keyword evidence="5 12" id="KW-0520">NAD</keyword>
<dbReference type="PIRSF" id="PIRSF000112">
    <property type="entry name" value="Glycerol_dehydrogenase"/>
    <property type="match status" value="1"/>
</dbReference>
<accession>A0A3S9SK50</accession>
<feature type="domain" description="Alcohol dehydrogenase iron-type/glycerol dehydrogenase GldA" evidence="13">
    <location>
        <begin position="14"/>
        <end position="160"/>
    </location>
</feature>
<feature type="binding site" evidence="12">
    <location>
        <begin position="122"/>
        <end position="125"/>
    </location>
    <ligand>
        <name>NAD(+)</name>
        <dbReference type="ChEBI" id="CHEBI:57540"/>
    </ligand>
</feature>
<comment type="similarity">
    <text evidence="1">Belongs to the iron-containing alcohol dehydrogenase family.</text>
</comment>
<dbReference type="Gene3D" id="1.20.1090.10">
    <property type="entry name" value="Dehydroquinate synthase-like - alpha domain"/>
    <property type="match status" value="1"/>
</dbReference>
<feature type="binding site" evidence="12">
    <location>
        <position position="137"/>
    </location>
    <ligand>
        <name>NAD(+)</name>
        <dbReference type="ChEBI" id="CHEBI:57540"/>
    </ligand>
</feature>
<comment type="catalytic activity">
    <reaction evidence="9">
        <text>glycerol + NAD(+) = dihydroxyacetone + NADH + H(+)</text>
        <dbReference type="Rhea" id="RHEA:13769"/>
        <dbReference type="ChEBI" id="CHEBI:15378"/>
        <dbReference type="ChEBI" id="CHEBI:16016"/>
        <dbReference type="ChEBI" id="CHEBI:17754"/>
        <dbReference type="ChEBI" id="CHEBI:57540"/>
        <dbReference type="ChEBI" id="CHEBI:57945"/>
        <dbReference type="EC" id="1.1.1.6"/>
    </reaction>
</comment>
<evidence type="ECO:0000256" key="1">
    <source>
        <dbReference type="ARBA" id="ARBA00007358"/>
    </source>
</evidence>
<dbReference type="NCBIfam" id="NF006941">
    <property type="entry name" value="PRK09423.1"/>
    <property type="match status" value="1"/>
</dbReference>
<name>A0A3S9SK50_EIKCO</name>
<evidence type="ECO:0000256" key="7">
    <source>
        <dbReference type="ARBA" id="ARBA00039147"/>
    </source>
</evidence>
<dbReference type="GO" id="GO:0019563">
    <property type="term" value="P:glycerol catabolic process"/>
    <property type="evidence" value="ECO:0007669"/>
    <property type="project" value="UniProtKB-ARBA"/>
</dbReference>